<evidence type="ECO:0000313" key="2">
    <source>
        <dbReference type="Proteomes" id="UP000229554"/>
    </source>
</evidence>
<accession>A0A2M8KTV4</accession>
<gene>
    <name evidence="1" type="ORF">COU88_00290</name>
</gene>
<comment type="caution">
    <text evidence="1">The sequence shown here is derived from an EMBL/GenBank/DDBJ whole genome shotgun (WGS) entry which is preliminary data.</text>
</comment>
<reference evidence="2" key="1">
    <citation type="submission" date="2017-09" db="EMBL/GenBank/DDBJ databases">
        <title>Depth-based differentiation of microbial function through sediment-hosted aquifers and enrichment of novel symbionts in the deep terrestrial subsurface.</title>
        <authorList>
            <person name="Probst A.J."/>
            <person name="Ladd B."/>
            <person name="Jarett J.K."/>
            <person name="Geller-Mcgrath D.E."/>
            <person name="Sieber C.M.K."/>
            <person name="Emerson J.B."/>
            <person name="Anantharaman K."/>
            <person name="Thomas B.C."/>
            <person name="Malmstrom R."/>
            <person name="Stieglmeier M."/>
            <person name="Klingl A."/>
            <person name="Woyke T."/>
            <person name="Ryan C.M."/>
            <person name="Banfield J.F."/>
        </authorList>
    </citation>
    <scope>NUCLEOTIDE SEQUENCE [LARGE SCALE GENOMIC DNA]</scope>
</reference>
<protein>
    <recommendedName>
        <fullName evidence="3">Tetratricopeptide repeat protein</fullName>
    </recommendedName>
</protein>
<evidence type="ECO:0000313" key="1">
    <source>
        <dbReference type="EMBL" id="PJE63303.1"/>
    </source>
</evidence>
<dbReference type="Gene3D" id="1.25.40.10">
    <property type="entry name" value="Tetratricopeptide repeat domain"/>
    <property type="match status" value="1"/>
</dbReference>
<dbReference type="InterPro" id="IPR011990">
    <property type="entry name" value="TPR-like_helical_dom_sf"/>
</dbReference>
<dbReference type="EMBL" id="PFED01000010">
    <property type="protein sequence ID" value="PJE63303.1"/>
    <property type="molecule type" value="Genomic_DNA"/>
</dbReference>
<feature type="non-terminal residue" evidence="1">
    <location>
        <position position="1"/>
    </location>
</feature>
<dbReference type="AlphaFoldDB" id="A0A2M8KTV4"/>
<dbReference type="SUPFAM" id="SSF48452">
    <property type="entry name" value="TPR-like"/>
    <property type="match status" value="1"/>
</dbReference>
<evidence type="ECO:0008006" key="3">
    <source>
        <dbReference type="Google" id="ProtNLM"/>
    </source>
</evidence>
<proteinExistence type="predicted"/>
<dbReference type="Proteomes" id="UP000229554">
    <property type="component" value="Unassembled WGS sequence"/>
</dbReference>
<name>A0A2M8KTV4_9BACT</name>
<organism evidence="1 2">
    <name type="scientific">Candidatus Roizmanbacteria bacterium CG10_big_fil_rev_8_21_14_0_10_39_6</name>
    <dbReference type="NCBI Taxonomy" id="1974853"/>
    <lineage>
        <taxon>Bacteria</taxon>
        <taxon>Candidatus Roizmaniibacteriota</taxon>
    </lineage>
</organism>
<sequence length="134" mass="15290">YLSAQIALYSSANGDKKNAQNFAKQAQNARNRILTESSVNVNYWRTAGKTDYLLSLVFTDDDKKSKSFFNAALKDFEQAQKIAPTDPRNFYAEALLQSESNKEKAVQLLNKTLQLKRDYPDAEKYLQQLQKSVN</sequence>